<accession>A0A0A1SW76</accession>
<dbReference type="EMBL" id="CDHN01000002">
    <property type="protein sequence ID" value="CEJ88658.1"/>
    <property type="molecule type" value="Genomic_DNA"/>
</dbReference>
<evidence type="ECO:0000313" key="4">
    <source>
        <dbReference type="EMBL" id="CEJ88658.1"/>
    </source>
</evidence>
<organism evidence="4 5">
    <name type="scientific">[Torrubiella] hemipterigena</name>
    <dbReference type="NCBI Taxonomy" id="1531966"/>
    <lineage>
        <taxon>Eukaryota</taxon>
        <taxon>Fungi</taxon>
        <taxon>Dikarya</taxon>
        <taxon>Ascomycota</taxon>
        <taxon>Pezizomycotina</taxon>
        <taxon>Sordariomycetes</taxon>
        <taxon>Hypocreomycetidae</taxon>
        <taxon>Hypocreales</taxon>
        <taxon>Clavicipitaceae</taxon>
        <taxon>Clavicipitaceae incertae sedis</taxon>
        <taxon>'Torrubiella' clade</taxon>
    </lineage>
</organism>
<dbReference type="OrthoDB" id="409928at2759"/>
<keyword evidence="5" id="KW-1185">Reference proteome</keyword>
<protein>
    <recommendedName>
        <fullName evidence="6">40S ribosomal protein S8</fullName>
    </recommendedName>
</protein>
<dbReference type="SUPFAM" id="SSF56047">
    <property type="entry name" value="Ribosomal protein S8"/>
    <property type="match status" value="1"/>
</dbReference>
<dbReference type="Proteomes" id="UP000039046">
    <property type="component" value="Unassembled WGS sequence"/>
</dbReference>
<reference evidence="4 5" key="1">
    <citation type="journal article" date="2015" name="Genome Announc.">
        <title>Draft Genome Sequence and Gene Annotation of the Entomopathogenic Fungus Verticillium hemipterigenum.</title>
        <authorList>
            <person name="Horn F."/>
            <person name="Habel A."/>
            <person name="Scharf D.H."/>
            <person name="Dworschak J."/>
            <person name="Brakhage A.A."/>
            <person name="Guthke R."/>
            <person name="Hertweck C."/>
            <person name="Linde J."/>
        </authorList>
    </citation>
    <scope>NUCLEOTIDE SEQUENCE [LARGE SCALE GENOMIC DNA]</scope>
</reference>
<dbReference type="GO" id="GO:0006412">
    <property type="term" value="P:translation"/>
    <property type="evidence" value="ECO:0007669"/>
    <property type="project" value="InterPro"/>
</dbReference>
<evidence type="ECO:0000256" key="3">
    <source>
        <dbReference type="ARBA" id="ARBA00023274"/>
    </source>
</evidence>
<comment type="similarity">
    <text evidence="1">Belongs to the universal ribosomal protein uS8 family.</text>
</comment>
<dbReference type="GO" id="GO:0003735">
    <property type="term" value="F:structural constituent of ribosome"/>
    <property type="evidence" value="ECO:0007669"/>
    <property type="project" value="InterPro"/>
</dbReference>
<keyword evidence="3" id="KW-0687">Ribonucleoprotein</keyword>
<dbReference type="AlphaFoldDB" id="A0A0A1SW76"/>
<sequence length="166" mass="18255">MPSILNVVHMCSHLNNASRARLGITSIKNTKYNLLLALAMHRAGFFSSVYRGGPIPPTMEQMLTETPEPVTTANVATRRLWLGLKYWEGKPVLNRTQMVSRSKRLVTATVPELERLVRGFPSKVSGGVMPGLTMGECMFLGTDRGVLEVREALEKQVGGLIICKAS</sequence>
<name>A0A0A1SW76_9HYPO</name>
<dbReference type="InterPro" id="IPR035987">
    <property type="entry name" value="Ribosomal_uS8_sf"/>
</dbReference>
<dbReference type="HOGENOM" id="CLU_107213_0_0_1"/>
<evidence type="ECO:0000313" key="5">
    <source>
        <dbReference type="Proteomes" id="UP000039046"/>
    </source>
</evidence>
<dbReference type="InterPro" id="IPR000630">
    <property type="entry name" value="Ribosomal_uS8"/>
</dbReference>
<proteinExistence type="inferred from homology"/>
<evidence type="ECO:0000256" key="1">
    <source>
        <dbReference type="ARBA" id="ARBA00006471"/>
    </source>
</evidence>
<dbReference type="Pfam" id="PF00410">
    <property type="entry name" value="Ribosomal_S8"/>
    <property type="match status" value="1"/>
</dbReference>
<evidence type="ECO:0008006" key="6">
    <source>
        <dbReference type="Google" id="ProtNLM"/>
    </source>
</evidence>
<keyword evidence="2" id="KW-0689">Ribosomal protein</keyword>
<gene>
    <name evidence="4" type="ORF">VHEMI04782</name>
</gene>
<dbReference type="Gene3D" id="3.30.1490.10">
    <property type="match status" value="1"/>
</dbReference>
<evidence type="ECO:0000256" key="2">
    <source>
        <dbReference type="ARBA" id="ARBA00022980"/>
    </source>
</evidence>
<dbReference type="STRING" id="1531966.A0A0A1SW76"/>
<dbReference type="GO" id="GO:0005840">
    <property type="term" value="C:ribosome"/>
    <property type="evidence" value="ECO:0007669"/>
    <property type="project" value="InterPro"/>
</dbReference>